<name>A0ABR0T6K3_AURPU</name>
<sequence length="160" mass="18112">MQPIDQKPHITAVLTNPQTELDLSGNKPFSLTITLTLHAKAPILCYIGEDDTFFLPHLALHDVGIIFADLHTKQQISSSHLDICRITVFGSGPSRPLDEHSRLYMQPRRPLIFEVPFTGHKNKGCGRNFHPSFYMATSGFETGHTYEATLPADRKISWWR</sequence>
<dbReference type="Proteomes" id="UP001341245">
    <property type="component" value="Unassembled WGS sequence"/>
</dbReference>
<comment type="caution">
    <text evidence="1">The sequence shown here is derived from an EMBL/GenBank/DDBJ whole genome shotgun (WGS) entry which is preliminary data.</text>
</comment>
<evidence type="ECO:0000313" key="2">
    <source>
        <dbReference type="Proteomes" id="UP001341245"/>
    </source>
</evidence>
<accession>A0ABR0T6K3</accession>
<evidence type="ECO:0000313" key="1">
    <source>
        <dbReference type="EMBL" id="KAK5999722.1"/>
    </source>
</evidence>
<reference evidence="1 2" key="1">
    <citation type="submission" date="2023-11" db="EMBL/GenBank/DDBJ databases">
        <title>Draft genome sequence and annotation of the polyextremotolerant black yeast-like fungus Aureobasidium pullulans NRRL 62042.</title>
        <authorList>
            <person name="Dielentheis-Frenken M.R.E."/>
            <person name="Wibberg D."/>
            <person name="Blank L.M."/>
            <person name="Tiso T."/>
        </authorList>
    </citation>
    <scope>NUCLEOTIDE SEQUENCE [LARGE SCALE GENOMIC DNA]</scope>
    <source>
        <strain evidence="1 2">NRRL 62042</strain>
    </source>
</reference>
<organism evidence="1 2">
    <name type="scientific">Aureobasidium pullulans</name>
    <name type="common">Black yeast</name>
    <name type="synonym">Pullularia pullulans</name>
    <dbReference type="NCBI Taxonomy" id="5580"/>
    <lineage>
        <taxon>Eukaryota</taxon>
        <taxon>Fungi</taxon>
        <taxon>Dikarya</taxon>
        <taxon>Ascomycota</taxon>
        <taxon>Pezizomycotina</taxon>
        <taxon>Dothideomycetes</taxon>
        <taxon>Dothideomycetidae</taxon>
        <taxon>Dothideales</taxon>
        <taxon>Saccotheciaceae</taxon>
        <taxon>Aureobasidium</taxon>
    </lineage>
</organism>
<proteinExistence type="predicted"/>
<keyword evidence="2" id="KW-1185">Reference proteome</keyword>
<gene>
    <name evidence="1" type="ORF">QM012_005128</name>
</gene>
<dbReference type="EMBL" id="JASGXD010000021">
    <property type="protein sequence ID" value="KAK5999722.1"/>
    <property type="molecule type" value="Genomic_DNA"/>
</dbReference>
<protein>
    <submittedName>
        <fullName evidence="1">Uncharacterized protein</fullName>
    </submittedName>
</protein>